<evidence type="ECO:0000313" key="2">
    <source>
        <dbReference type="Proteomes" id="UP000317257"/>
    </source>
</evidence>
<gene>
    <name evidence="1" type="ORF">ED733_002242</name>
</gene>
<proteinExistence type="predicted"/>
<sequence length="91" mass="9586">MSENTPQQPSLVQGHAQYVKGVAEATVGDITESHAWKSSGEQDKAAGISTMKTAGEQRDASQGYGKVEELAGKLTGCDGMKKEGVESSRKD</sequence>
<accession>A0A5C6FZN7</accession>
<protein>
    <recommendedName>
        <fullName evidence="3">CsbD-like domain-containing protein</fullName>
    </recommendedName>
</protein>
<organism evidence="1 2">
    <name type="scientific">Metarhizium rileyi (strain RCEF 4871)</name>
    <name type="common">Nomuraea rileyi</name>
    <dbReference type="NCBI Taxonomy" id="1649241"/>
    <lineage>
        <taxon>Eukaryota</taxon>
        <taxon>Fungi</taxon>
        <taxon>Dikarya</taxon>
        <taxon>Ascomycota</taxon>
        <taxon>Pezizomycotina</taxon>
        <taxon>Sordariomycetes</taxon>
        <taxon>Hypocreomycetidae</taxon>
        <taxon>Hypocreales</taxon>
        <taxon>Clavicipitaceae</taxon>
        <taxon>Metarhizium</taxon>
    </lineage>
</organism>
<evidence type="ECO:0008006" key="3">
    <source>
        <dbReference type="Google" id="ProtNLM"/>
    </source>
</evidence>
<name>A0A5C6FZN7_METRR</name>
<reference evidence="2" key="1">
    <citation type="submission" date="2018-12" db="EMBL/GenBank/DDBJ databases">
        <title>The complete genome of Metarhizium rileyi, a key fungal pathogen of Lepidoptera.</title>
        <authorList>
            <person name="Binneck E."/>
            <person name="Lastra C.C.L."/>
            <person name="Sosa-Gomez D.R."/>
        </authorList>
    </citation>
    <scope>NUCLEOTIDE SEQUENCE [LARGE SCALE GENOMIC DNA]</scope>
    <source>
        <strain evidence="2">Cep018-CH2</strain>
    </source>
</reference>
<evidence type="ECO:0000313" key="1">
    <source>
        <dbReference type="EMBL" id="TWU71245.1"/>
    </source>
</evidence>
<dbReference type="Proteomes" id="UP000317257">
    <property type="component" value="Unassembled WGS sequence"/>
</dbReference>
<dbReference type="EMBL" id="SBHS01000049">
    <property type="protein sequence ID" value="TWU71245.1"/>
    <property type="molecule type" value="Genomic_DNA"/>
</dbReference>
<dbReference type="AlphaFoldDB" id="A0A5C6FZN7"/>
<comment type="caution">
    <text evidence="1">The sequence shown here is derived from an EMBL/GenBank/DDBJ whole genome shotgun (WGS) entry which is preliminary data.</text>
</comment>